<feature type="binding site" evidence="2">
    <location>
        <position position="97"/>
    </location>
    <ligand>
        <name>substrate</name>
    </ligand>
</feature>
<dbReference type="NCBIfam" id="TIGR00512">
    <property type="entry name" value="salvage_mtnA"/>
    <property type="match status" value="1"/>
</dbReference>
<feature type="binding site" evidence="2">
    <location>
        <begin position="261"/>
        <end position="262"/>
    </location>
    <ligand>
        <name>substrate</name>
    </ligand>
</feature>
<dbReference type="NCBIfam" id="TIGR00524">
    <property type="entry name" value="eIF-2B_rel"/>
    <property type="match status" value="1"/>
</dbReference>
<name>A0A1G1L109_9BACT</name>
<dbReference type="InterPro" id="IPR042529">
    <property type="entry name" value="IF_2B-like_C"/>
</dbReference>
<comment type="caution">
    <text evidence="4">The sequence shown here is derived from an EMBL/GenBank/DDBJ whole genome shotgun (WGS) entry which is preliminary data.</text>
</comment>
<dbReference type="SMART" id="SM01007">
    <property type="entry name" value="Aldolase_II"/>
    <property type="match status" value="1"/>
</dbReference>
<dbReference type="SUPFAM" id="SSF100950">
    <property type="entry name" value="NagB/RpiA/CoA transferase-like"/>
    <property type="match status" value="1"/>
</dbReference>
<evidence type="ECO:0000256" key="2">
    <source>
        <dbReference type="HAMAP-Rule" id="MF_01678"/>
    </source>
</evidence>
<dbReference type="GO" id="GO:0019509">
    <property type="term" value="P:L-methionine salvage from methylthioadenosine"/>
    <property type="evidence" value="ECO:0007669"/>
    <property type="project" value="UniProtKB-UniRule"/>
</dbReference>
<comment type="function">
    <text evidence="2">Catalyzes the interconversion of methylthioribose-1-phosphate (MTR-1-P) into methylthioribulose-1-phosphate (MTRu-1-P).</text>
</comment>
<accession>A0A1G1L109</accession>
<comment type="similarity">
    <text evidence="2">Belongs to the EIF-2B alpha/beta/delta subunits family. MtnA subfamily.</text>
</comment>
<dbReference type="InterPro" id="IPR001303">
    <property type="entry name" value="Aldolase_II/adducin_N"/>
</dbReference>
<proteinExistence type="inferred from homology"/>
<keyword evidence="1 2" id="KW-0413">Isomerase</keyword>
<keyword evidence="2" id="KW-0028">Amino-acid biosynthesis</keyword>
<dbReference type="NCBIfam" id="NF004326">
    <property type="entry name" value="PRK05720.1"/>
    <property type="match status" value="1"/>
</dbReference>
<dbReference type="FunFam" id="1.20.120.420:FF:000003">
    <property type="entry name" value="Methylthioribose-1-phosphate isomerase"/>
    <property type="match status" value="1"/>
</dbReference>
<dbReference type="HAMAP" id="MF_01678">
    <property type="entry name" value="Salvage_MtnA"/>
    <property type="match status" value="1"/>
</dbReference>
<evidence type="ECO:0000313" key="5">
    <source>
        <dbReference type="Proteomes" id="UP000178187"/>
    </source>
</evidence>
<dbReference type="InterPro" id="IPR027363">
    <property type="entry name" value="M1Pi_N"/>
</dbReference>
<evidence type="ECO:0000259" key="3">
    <source>
        <dbReference type="SMART" id="SM01007"/>
    </source>
</evidence>
<evidence type="ECO:0000256" key="1">
    <source>
        <dbReference type="ARBA" id="ARBA00023235"/>
    </source>
</evidence>
<dbReference type="FunFam" id="3.40.50.10470:FF:000006">
    <property type="entry name" value="Methylthioribose-1-phosphate isomerase"/>
    <property type="match status" value="1"/>
</dbReference>
<dbReference type="InterPro" id="IPR011559">
    <property type="entry name" value="Initiation_fac_2B_a/b/d"/>
</dbReference>
<dbReference type="PANTHER" id="PTHR43475:SF1">
    <property type="entry name" value="METHYLTHIORIBOSE-1-PHOSPHATE ISOMERASE"/>
    <property type="match status" value="1"/>
</dbReference>
<evidence type="ECO:0000313" key="4">
    <source>
        <dbReference type="EMBL" id="OGW98824.1"/>
    </source>
</evidence>
<dbReference type="EC" id="5.3.1.23" evidence="2"/>
<dbReference type="InterPro" id="IPR037171">
    <property type="entry name" value="NagB/RpiA_transferase-like"/>
</dbReference>
<feature type="active site" description="Proton donor" evidence="2">
    <location>
        <position position="251"/>
    </location>
</feature>
<dbReference type="Pfam" id="PF00596">
    <property type="entry name" value="Aldolase_II"/>
    <property type="match status" value="1"/>
</dbReference>
<dbReference type="AlphaFoldDB" id="A0A1G1L109"/>
<dbReference type="Gene3D" id="3.40.50.10470">
    <property type="entry name" value="Translation initiation factor eif-2b, domain 2"/>
    <property type="match status" value="1"/>
</dbReference>
<dbReference type="Pfam" id="PF01008">
    <property type="entry name" value="IF-2B"/>
    <property type="match status" value="1"/>
</dbReference>
<organism evidence="4 5">
    <name type="scientific">Candidatus Danuiimicrobium aquiferis</name>
    <dbReference type="NCBI Taxonomy" id="1801832"/>
    <lineage>
        <taxon>Bacteria</taxon>
        <taxon>Pseudomonadati</taxon>
        <taxon>Candidatus Omnitrophota</taxon>
        <taxon>Candidatus Danuiimicrobium</taxon>
    </lineage>
</organism>
<feature type="binding site" evidence="2">
    <location>
        <begin position="54"/>
        <end position="56"/>
    </location>
    <ligand>
        <name>substrate</name>
    </ligand>
</feature>
<dbReference type="InterPro" id="IPR036409">
    <property type="entry name" value="Aldolase_II/adducin_N_sf"/>
</dbReference>
<feature type="site" description="Transition state stabilizer" evidence="2">
    <location>
        <position position="171"/>
    </location>
</feature>
<dbReference type="UniPathway" id="UPA00904">
    <property type="reaction ID" value="UER00874"/>
</dbReference>
<dbReference type="Gene3D" id="1.20.120.420">
    <property type="entry name" value="translation initiation factor eif-2b, domain 1"/>
    <property type="match status" value="1"/>
</dbReference>
<keyword evidence="2" id="KW-0486">Methionine biosynthesis</keyword>
<dbReference type="GO" id="GO:0046523">
    <property type="term" value="F:S-methyl-5-thioribose-1-phosphate isomerase activity"/>
    <property type="evidence" value="ECO:0007669"/>
    <property type="project" value="UniProtKB-UniRule"/>
</dbReference>
<dbReference type="Gene3D" id="3.40.225.10">
    <property type="entry name" value="Class II aldolase/adducin N-terminal domain"/>
    <property type="match status" value="1"/>
</dbReference>
<gene>
    <name evidence="2" type="primary">mtnA</name>
    <name evidence="4" type="ORF">A3G33_00225</name>
</gene>
<dbReference type="EMBL" id="MHFR01000025">
    <property type="protein sequence ID" value="OGW98824.1"/>
    <property type="molecule type" value="Genomic_DNA"/>
</dbReference>
<comment type="catalytic activity">
    <reaction evidence="2">
        <text>5-(methylsulfanyl)-alpha-D-ribose 1-phosphate = 5-(methylsulfanyl)-D-ribulose 1-phosphate</text>
        <dbReference type="Rhea" id="RHEA:19989"/>
        <dbReference type="ChEBI" id="CHEBI:58533"/>
        <dbReference type="ChEBI" id="CHEBI:58548"/>
        <dbReference type="EC" id="5.3.1.23"/>
    </reaction>
</comment>
<dbReference type="InterPro" id="IPR005251">
    <property type="entry name" value="IF-M1Pi"/>
</dbReference>
<protein>
    <recommendedName>
        <fullName evidence="2">Methylthioribose-1-phosphate isomerase</fullName>
        <shortName evidence="2">M1Pi</shortName>
        <shortName evidence="2">MTR-1-P isomerase</shortName>
        <ecNumber evidence="2">5.3.1.23</ecNumber>
    </recommendedName>
    <alternativeName>
        <fullName evidence="2">S-methyl-5-thioribose-1-phosphate isomerase</fullName>
    </alternativeName>
</protein>
<feature type="binding site" evidence="2">
    <location>
        <position position="210"/>
    </location>
    <ligand>
        <name>substrate</name>
    </ligand>
</feature>
<dbReference type="Proteomes" id="UP000178187">
    <property type="component" value="Unassembled WGS sequence"/>
</dbReference>
<dbReference type="SUPFAM" id="SSF53639">
    <property type="entry name" value="AraD/HMP-PK domain-like"/>
    <property type="match status" value="1"/>
</dbReference>
<dbReference type="PANTHER" id="PTHR43475">
    <property type="entry name" value="METHYLTHIORIBOSE-1-PHOSPHATE ISOMERASE"/>
    <property type="match status" value="1"/>
</dbReference>
<dbReference type="InterPro" id="IPR000649">
    <property type="entry name" value="IF-2B-related"/>
</dbReference>
<reference evidence="4 5" key="1">
    <citation type="journal article" date="2016" name="Nat. Commun.">
        <title>Thousands of microbial genomes shed light on interconnected biogeochemical processes in an aquifer system.</title>
        <authorList>
            <person name="Anantharaman K."/>
            <person name="Brown C.T."/>
            <person name="Hug L.A."/>
            <person name="Sharon I."/>
            <person name="Castelle C.J."/>
            <person name="Probst A.J."/>
            <person name="Thomas B.C."/>
            <person name="Singh A."/>
            <person name="Wilkins M.J."/>
            <person name="Karaoz U."/>
            <person name="Brodie E.L."/>
            <person name="Williams K.H."/>
            <person name="Hubbard S.S."/>
            <person name="Banfield J.F."/>
        </authorList>
    </citation>
    <scope>NUCLEOTIDE SEQUENCE [LARGE SCALE GENOMIC DNA]</scope>
</reference>
<feature type="domain" description="Class II aldolase/adducin N-terminal" evidence="3">
    <location>
        <begin position="406"/>
        <end position="569"/>
    </location>
</feature>
<comment type="pathway">
    <text evidence="2">Amino-acid biosynthesis; L-methionine biosynthesis via salvage pathway; L-methionine from S-methyl-5-thio-alpha-D-ribose 1-phosphate: step 1/6.</text>
</comment>
<sequence length="583" mass="65202">MENKPSPSQSIWINAKDHRIIQIIDQRYLPHRLIIENLATIDAVEKAIRDMHVRGAPLIGVTAAFGIYIATLEAKRKKVKNADQFLKTAGEKLHRTRPTAINLNWAIDRMLKNILPINSLEKKINTAFELSKQILNEDIDMCRQIGLHGLALIEKISRKKKGGIVNILTHCNAGWLACVKWGTATSPLYHAFNKGIKIHVWVDETRPKNQGASLTAWELGKRRIPHTVIADNTGGHLMQHGMVDMVIVGADRVAANGDAANKIGTYLKALAAHDNHIPFYVAFPSSTIDWNIKNGLKEIPIEKRNADEVKFIQGLAEGKIKSVLLTPKTSPAANYGFDVTPNRLITGLITERGVTEANKNGLLKLYPKLKRSEKVPDEGIIKFRCHWVKTPPIPMKNLRGINTCRNRLYREGLIGVYDNGIGFGNISIRRTRSKNEFMITGSQTGHLPALTGKHYTRVSHFDLKQNSVTCRGPIKASSESLTHAAIYRMDPSIGAVIHIHNKKLWQKLLNKVPTSRKEIPYGTPEMALEIERLFRETGLKSKKILVMAGHEEGIITFGNNLEETAKVLFSYIGKYPTDIEGTI</sequence>